<dbReference type="SFLD" id="SFLDS00003">
    <property type="entry name" value="Haloacid_Dehalogenase"/>
    <property type="match status" value="1"/>
</dbReference>
<dbReference type="PANTHER" id="PTHR10000">
    <property type="entry name" value="PHOSPHOSERINE PHOSPHATASE"/>
    <property type="match status" value="1"/>
</dbReference>
<dbReference type="NCBIfam" id="TIGR00099">
    <property type="entry name" value="Cof-subfamily"/>
    <property type="match status" value="1"/>
</dbReference>
<name>A0A2Y8ZN89_9MICO</name>
<reference evidence="2" key="1">
    <citation type="submission" date="2016-10" db="EMBL/GenBank/DDBJ databases">
        <authorList>
            <person name="Varghese N."/>
            <person name="Submissions S."/>
        </authorList>
    </citation>
    <scope>NUCLEOTIDE SEQUENCE [LARGE SCALE GENOMIC DNA]</scope>
    <source>
        <strain evidence="2">DSM 22951</strain>
    </source>
</reference>
<evidence type="ECO:0000313" key="2">
    <source>
        <dbReference type="Proteomes" id="UP000250028"/>
    </source>
</evidence>
<dbReference type="CDD" id="cd07518">
    <property type="entry name" value="HAD_YbiV-Like"/>
    <property type="match status" value="1"/>
</dbReference>
<dbReference type="GO" id="GO:0000287">
    <property type="term" value="F:magnesium ion binding"/>
    <property type="evidence" value="ECO:0007669"/>
    <property type="project" value="TreeGrafter"/>
</dbReference>
<dbReference type="InterPro" id="IPR006379">
    <property type="entry name" value="HAD-SF_hydro_IIB"/>
</dbReference>
<dbReference type="Gene3D" id="3.40.50.1000">
    <property type="entry name" value="HAD superfamily/HAD-like"/>
    <property type="match status" value="1"/>
</dbReference>
<dbReference type="InterPro" id="IPR023214">
    <property type="entry name" value="HAD_sf"/>
</dbReference>
<dbReference type="Pfam" id="PF08282">
    <property type="entry name" value="Hydrolase_3"/>
    <property type="match status" value="1"/>
</dbReference>
<organism evidence="1 2">
    <name type="scientific">Branchiibius hedensis</name>
    <dbReference type="NCBI Taxonomy" id="672460"/>
    <lineage>
        <taxon>Bacteria</taxon>
        <taxon>Bacillati</taxon>
        <taxon>Actinomycetota</taxon>
        <taxon>Actinomycetes</taxon>
        <taxon>Micrococcales</taxon>
        <taxon>Dermacoccaceae</taxon>
        <taxon>Branchiibius</taxon>
    </lineage>
</organism>
<protein>
    <recommendedName>
        <fullName evidence="3">HAD family hydrolase</fullName>
    </recommendedName>
</protein>
<dbReference type="SUPFAM" id="SSF56784">
    <property type="entry name" value="HAD-like"/>
    <property type="match status" value="1"/>
</dbReference>
<proteinExistence type="predicted"/>
<dbReference type="NCBIfam" id="TIGR01484">
    <property type="entry name" value="HAD-SF-IIB"/>
    <property type="match status" value="1"/>
</dbReference>
<dbReference type="PANTHER" id="PTHR10000:SF53">
    <property type="entry name" value="5-AMINO-6-(5-PHOSPHO-D-RIBITYLAMINO)URACIL PHOSPHATASE YBJI-RELATED"/>
    <property type="match status" value="1"/>
</dbReference>
<dbReference type="InterPro" id="IPR036412">
    <property type="entry name" value="HAD-like_sf"/>
</dbReference>
<dbReference type="Proteomes" id="UP000250028">
    <property type="component" value="Unassembled WGS sequence"/>
</dbReference>
<dbReference type="RefSeq" id="WP_281268765.1">
    <property type="nucleotide sequence ID" value="NZ_QGDN01000001.1"/>
</dbReference>
<sequence>MTDLDLPEHADVRLVAADMDGTLLDGNGAVPETLWPLLDEMRSRGIVFAPASGRQYATLERTFASHSQGMVFIAENGTYVVRDGAEISSDTLEPDVVVSIVELLRTRTDLDLGVVVCGKRSAYTERDDPAFRAEADKYYARLELLPDVLEYDDDVLKVAVYDFTSSSTGAGPALEGFAEKYQVVISGHHWVDVMNQGVDKGQALRRLQAALGVTREQTVAFGDYLNDKELLESAGISYAMANAHPDITAVAAYQAPANTDDGVVRVLRALVE</sequence>
<dbReference type="SFLD" id="SFLDG01140">
    <property type="entry name" value="C2.B:_Phosphomannomutase_and_P"/>
    <property type="match status" value="1"/>
</dbReference>
<dbReference type="InterPro" id="IPR000150">
    <property type="entry name" value="Cof"/>
</dbReference>
<accession>A0A2Y8ZN89</accession>
<evidence type="ECO:0008006" key="3">
    <source>
        <dbReference type="Google" id="ProtNLM"/>
    </source>
</evidence>
<dbReference type="AlphaFoldDB" id="A0A2Y8ZN89"/>
<dbReference type="GO" id="GO:0016791">
    <property type="term" value="F:phosphatase activity"/>
    <property type="evidence" value="ECO:0007669"/>
    <property type="project" value="TreeGrafter"/>
</dbReference>
<evidence type="ECO:0000313" key="1">
    <source>
        <dbReference type="EMBL" id="SSA32778.1"/>
    </source>
</evidence>
<dbReference type="EMBL" id="UESZ01000001">
    <property type="protein sequence ID" value="SSA32778.1"/>
    <property type="molecule type" value="Genomic_DNA"/>
</dbReference>
<dbReference type="GO" id="GO:0005829">
    <property type="term" value="C:cytosol"/>
    <property type="evidence" value="ECO:0007669"/>
    <property type="project" value="TreeGrafter"/>
</dbReference>
<keyword evidence="2" id="KW-1185">Reference proteome</keyword>
<dbReference type="Gene3D" id="3.30.1240.10">
    <property type="match status" value="1"/>
</dbReference>
<gene>
    <name evidence="1" type="ORF">SAMN04489750_0042</name>
</gene>